<keyword evidence="3" id="KW-1185">Reference proteome</keyword>
<reference evidence="2" key="1">
    <citation type="journal article" date="2020" name="Phytopathology">
        <title>Genome Sequence Resources of Colletotrichum truncatum, C. plurivorum, C. musicola, and C. sojae: Four Species Pathogenic to Soybean (Glycine max).</title>
        <authorList>
            <person name="Rogerio F."/>
            <person name="Boufleur T.R."/>
            <person name="Ciampi-Guillardi M."/>
            <person name="Sukno S.A."/>
            <person name="Thon M.R."/>
            <person name="Massola Junior N.S."/>
            <person name="Baroncelli R."/>
        </authorList>
    </citation>
    <scope>NUCLEOTIDE SEQUENCE</scope>
    <source>
        <strain evidence="2">LFN0074</strain>
    </source>
</reference>
<evidence type="ECO:0000313" key="3">
    <source>
        <dbReference type="Proteomes" id="UP000639643"/>
    </source>
</evidence>
<keyword evidence="1" id="KW-0175">Coiled coil</keyword>
<dbReference type="EMBL" id="WIGM01000659">
    <property type="protein sequence ID" value="KAF6817218.1"/>
    <property type="molecule type" value="Genomic_DNA"/>
</dbReference>
<gene>
    <name evidence="2" type="ORF">CMUS01_12144</name>
</gene>
<evidence type="ECO:0000313" key="2">
    <source>
        <dbReference type="EMBL" id="KAF6817218.1"/>
    </source>
</evidence>
<feature type="coiled-coil region" evidence="1">
    <location>
        <begin position="17"/>
        <end position="44"/>
    </location>
</feature>
<sequence>MEAQNENGDDVTTSLSIQYCQQAVDELDRLADDLQRQITTARKSLRTIAKLKVTFKKDTIRGYQERLQFSMQMLSLSQQTHLISIYLHSLRVFEVTQARIQLPGWLSNRAWDYEVHKTCMGWRFSLKPWNTRPFSTPVFKIAHKGLLPQLVEAFDGSEAFPFDRDPSGRTLLHVSFGLLTISFQLQPAKTNTNLGSTRRLWEMST</sequence>
<name>A0A8H6N2K4_9PEZI</name>
<organism evidence="2 3">
    <name type="scientific">Colletotrichum musicola</name>
    <dbReference type="NCBI Taxonomy" id="2175873"/>
    <lineage>
        <taxon>Eukaryota</taxon>
        <taxon>Fungi</taxon>
        <taxon>Dikarya</taxon>
        <taxon>Ascomycota</taxon>
        <taxon>Pezizomycotina</taxon>
        <taxon>Sordariomycetes</taxon>
        <taxon>Hypocreomycetidae</taxon>
        <taxon>Glomerellales</taxon>
        <taxon>Glomerellaceae</taxon>
        <taxon>Colletotrichum</taxon>
        <taxon>Colletotrichum orchidearum species complex</taxon>
    </lineage>
</organism>
<evidence type="ECO:0000256" key="1">
    <source>
        <dbReference type="SAM" id="Coils"/>
    </source>
</evidence>
<dbReference type="AlphaFoldDB" id="A0A8H6N2K4"/>
<dbReference type="Proteomes" id="UP000639643">
    <property type="component" value="Unassembled WGS sequence"/>
</dbReference>
<proteinExistence type="predicted"/>
<dbReference type="OrthoDB" id="3200163at2759"/>
<comment type="caution">
    <text evidence="2">The sequence shown here is derived from an EMBL/GenBank/DDBJ whole genome shotgun (WGS) entry which is preliminary data.</text>
</comment>
<accession>A0A8H6N2K4</accession>
<protein>
    <submittedName>
        <fullName evidence="2">Uncharacterized protein</fullName>
    </submittedName>
</protein>